<evidence type="ECO:0000256" key="1">
    <source>
        <dbReference type="SAM" id="MobiDB-lite"/>
    </source>
</evidence>
<dbReference type="Proteomes" id="UP000053593">
    <property type="component" value="Unassembled WGS sequence"/>
</dbReference>
<reference evidence="2 3" key="1">
    <citation type="submission" date="2014-04" db="EMBL/GenBank/DDBJ databases">
        <title>Evolutionary Origins and Diversification of the Mycorrhizal Mutualists.</title>
        <authorList>
            <consortium name="DOE Joint Genome Institute"/>
            <consortium name="Mycorrhizal Genomics Consortium"/>
            <person name="Kohler A."/>
            <person name="Kuo A."/>
            <person name="Nagy L.G."/>
            <person name="Floudas D."/>
            <person name="Copeland A."/>
            <person name="Barry K.W."/>
            <person name="Cichocki N."/>
            <person name="Veneault-Fourrey C."/>
            <person name="LaButti K."/>
            <person name="Lindquist E.A."/>
            <person name="Lipzen A."/>
            <person name="Lundell T."/>
            <person name="Morin E."/>
            <person name="Murat C."/>
            <person name="Riley R."/>
            <person name="Ohm R."/>
            <person name="Sun H."/>
            <person name="Tunlid A."/>
            <person name="Henrissat B."/>
            <person name="Grigoriev I.V."/>
            <person name="Hibbett D.S."/>
            <person name="Martin F."/>
        </authorList>
    </citation>
    <scope>NUCLEOTIDE SEQUENCE [LARGE SCALE GENOMIC DNA]</scope>
    <source>
        <strain evidence="2 3">FD-317 M1</strain>
    </source>
</reference>
<sequence>MHNRRDLEPYLERPYDPAPPADGKVSDIWESECLRNFRGPDGKNLFLTPDVPGENCLIFSLNEDGFNPYGNRTSGKKATVGGIYLVCLNLPPLLRHRPENIFLVGIIPGPKEPSAHQINYLL</sequence>
<dbReference type="EMBL" id="KN834795">
    <property type="protein sequence ID" value="KIK56756.1"/>
    <property type="molecule type" value="Genomic_DNA"/>
</dbReference>
<feature type="compositionally biased region" description="Basic and acidic residues" evidence="1">
    <location>
        <begin position="1"/>
        <end position="15"/>
    </location>
</feature>
<dbReference type="OrthoDB" id="3253623at2759"/>
<evidence type="ECO:0000313" key="2">
    <source>
        <dbReference type="EMBL" id="KIK56756.1"/>
    </source>
</evidence>
<name>A0A0D0BNY4_9AGAR</name>
<dbReference type="AlphaFoldDB" id="A0A0D0BNY4"/>
<proteinExistence type="predicted"/>
<keyword evidence="3" id="KW-1185">Reference proteome</keyword>
<gene>
    <name evidence="2" type="ORF">GYMLUDRAFT_173893</name>
</gene>
<organism evidence="2 3">
    <name type="scientific">Collybiopsis luxurians FD-317 M1</name>
    <dbReference type="NCBI Taxonomy" id="944289"/>
    <lineage>
        <taxon>Eukaryota</taxon>
        <taxon>Fungi</taxon>
        <taxon>Dikarya</taxon>
        <taxon>Basidiomycota</taxon>
        <taxon>Agaricomycotina</taxon>
        <taxon>Agaricomycetes</taxon>
        <taxon>Agaricomycetidae</taxon>
        <taxon>Agaricales</taxon>
        <taxon>Marasmiineae</taxon>
        <taxon>Omphalotaceae</taxon>
        <taxon>Collybiopsis</taxon>
        <taxon>Collybiopsis luxurians</taxon>
    </lineage>
</organism>
<accession>A0A0D0BNY4</accession>
<evidence type="ECO:0000313" key="3">
    <source>
        <dbReference type="Proteomes" id="UP000053593"/>
    </source>
</evidence>
<feature type="region of interest" description="Disordered" evidence="1">
    <location>
        <begin position="1"/>
        <end position="23"/>
    </location>
</feature>
<dbReference type="HOGENOM" id="CLU_179723_0_0_1"/>
<feature type="non-terminal residue" evidence="2">
    <location>
        <position position="122"/>
    </location>
</feature>
<protein>
    <submittedName>
        <fullName evidence="2">Uncharacterized protein</fullName>
    </submittedName>
</protein>